<dbReference type="InParanoid" id="A0A1V8SGQ4"/>
<name>A0A1V8SGQ4_9PEZI</name>
<evidence type="ECO:0008006" key="3">
    <source>
        <dbReference type="Google" id="ProtNLM"/>
    </source>
</evidence>
<evidence type="ECO:0000313" key="2">
    <source>
        <dbReference type="Proteomes" id="UP000192596"/>
    </source>
</evidence>
<dbReference type="Proteomes" id="UP000192596">
    <property type="component" value="Unassembled WGS sequence"/>
</dbReference>
<accession>A0A1V8SGQ4</accession>
<evidence type="ECO:0000313" key="1">
    <source>
        <dbReference type="EMBL" id="OQN98207.1"/>
    </source>
</evidence>
<keyword evidence="2" id="KW-1185">Reference proteome</keyword>
<dbReference type="EMBL" id="NAJO01000047">
    <property type="protein sequence ID" value="OQN98207.1"/>
    <property type="molecule type" value="Genomic_DNA"/>
</dbReference>
<reference evidence="2" key="1">
    <citation type="submission" date="2017-03" db="EMBL/GenBank/DDBJ databases">
        <title>Genomes of endolithic fungi from Antarctica.</title>
        <authorList>
            <person name="Coleine C."/>
            <person name="Masonjones S."/>
            <person name="Stajich J.E."/>
        </authorList>
    </citation>
    <scope>NUCLEOTIDE SEQUENCE [LARGE SCALE GENOMIC DNA]</scope>
    <source>
        <strain evidence="2">CCFEE 5527</strain>
    </source>
</reference>
<sequence>MDVQNSDTLGRDVLKHVAQFLTQSSDLNRLAQASNNLRHAARVELYLDVHIDLRKERKDNSFFKRNHPCHNHLLRVTSPLDMAVDPNVLDVLYIQQRKITKLVIGSTAGALSEIFLASDIVGHWRSDLVDLIIPNAFSGHLEQRDLRVWNRIIKGPKRKLRRLEPRPS</sequence>
<proteinExistence type="predicted"/>
<protein>
    <recommendedName>
        <fullName evidence="3">F-box domain-containing protein</fullName>
    </recommendedName>
</protein>
<dbReference type="AlphaFoldDB" id="A0A1V8SGQ4"/>
<comment type="caution">
    <text evidence="1">The sequence shown here is derived from an EMBL/GenBank/DDBJ whole genome shotgun (WGS) entry which is preliminary data.</text>
</comment>
<gene>
    <name evidence="1" type="ORF">B0A48_15483</name>
</gene>
<organism evidence="1 2">
    <name type="scientific">Cryoendolithus antarcticus</name>
    <dbReference type="NCBI Taxonomy" id="1507870"/>
    <lineage>
        <taxon>Eukaryota</taxon>
        <taxon>Fungi</taxon>
        <taxon>Dikarya</taxon>
        <taxon>Ascomycota</taxon>
        <taxon>Pezizomycotina</taxon>
        <taxon>Dothideomycetes</taxon>
        <taxon>Dothideomycetidae</taxon>
        <taxon>Cladosporiales</taxon>
        <taxon>Cladosporiaceae</taxon>
        <taxon>Cryoendolithus</taxon>
    </lineage>
</organism>